<organism evidence="1 2">
    <name type="scientific">Acidaminococcus intestini (strain RyC-MR95)</name>
    <dbReference type="NCBI Taxonomy" id="568816"/>
    <lineage>
        <taxon>Bacteria</taxon>
        <taxon>Bacillati</taxon>
        <taxon>Bacillota</taxon>
        <taxon>Negativicutes</taxon>
        <taxon>Acidaminococcales</taxon>
        <taxon>Acidaminococcaceae</taxon>
        <taxon>Acidaminococcus</taxon>
    </lineage>
</organism>
<dbReference type="HOGENOM" id="CLU_3264271_0_0_9"/>
<proteinExistence type="predicted"/>
<dbReference type="KEGG" id="ain:Acin_2018"/>
<evidence type="ECO:0000313" key="2">
    <source>
        <dbReference type="Proteomes" id="UP000007093"/>
    </source>
</evidence>
<protein>
    <submittedName>
        <fullName evidence="1">Uncharacterized protein</fullName>
    </submittedName>
</protein>
<keyword evidence="2" id="KW-1185">Reference proteome</keyword>
<reference evidence="1 2" key="1">
    <citation type="journal article" date="2011" name="J. Bacteriol.">
        <title>Complete genome sequence of Acidaminococcus intestini RYC-MR95, a Gram-negative bacterium from the phylum Firmicutes.</title>
        <authorList>
            <person name="D'Auria G."/>
            <person name="Galan J.C."/>
            <person name="Rodriguez-Alcayna M."/>
            <person name="Moya A."/>
            <person name="Baquero F."/>
            <person name="Latorre A."/>
        </authorList>
    </citation>
    <scope>NUCLEOTIDE SEQUENCE [LARGE SCALE GENOMIC DNA]</scope>
    <source>
        <strain evidence="1 2">RyC-MR95</strain>
    </source>
</reference>
<dbReference type="EMBL" id="CP003058">
    <property type="protein sequence ID" value="AEQ23224.1"/>
    <property type="molecule type" value="Genomic_DNA"/>
</dbReference>
<dbReference type="STRING" id="568816.Acin_2018"/>
<dbReference type="AlphaFoldDB" id="G4Q4W9"/>
<sequence>MPILIILLLNLTIFCAKKKSSSTGRDRTGKVWGLNLCYNRK</sequence>
<name>G4Q4W9_ACIIR</name>
<dbReference type="Proteomes" id="UP000007093">
    <property type="component" value="Chromosome"/>
</dbReference>
<gene>
    <name evidence="1" type="ordered locus">Acin_2018</name>
</gene>
<accession>G4Q4W9</accession>
<evidence type="ECO:0000313" key="1">
    <source>
        <dbReference type="EMBL" id="AEQ23224.1"/>
    </source>
</evidence>
<dbReference type="InParanoid" id="G4Q4W9"/>
<dbReference type="PATRIC" id="fig|568816.4.peg.1956"/>